<evidence type="ECO:0000313" key="7">
    <source>
        <dbReference type="EMBL" id="VWO97082.1"/>
    </source>
</evidence>
<dbReference type="EMBL" id="LR726112">
    <property type="protein sequence ID" value="VWO97082.1"/>
    <property type="molecule type" value="Genomic_DNA"/>
</dbReference>
<evidence type="ECO:0000256" key="5">
    <source>
        <dbReference type="ARBA" id="ARBA00023004"/>
    </source>
</evidence>
<keyword evidence="3" id="KW-0479">Metal-binding</keyword>
<dbReference type="GO" id="GO:0020037">
    <property type="term" value="F:heme binding"/>
    <property type="evidence" value="ECO:0007669"/>
    <property type="project" value="InterPro"/>
</dbReference>
<dbReference type="GO" id="GO:0016705">
    <property type="term" value="F:oxidoreductase activity, acting on paired donors, with incorporation or reduction of molecular oxygen"/>
    <property type="evidence" value="ECO:0007669"/>
    <property type="project" value="InterPro"/>
</dbReference>
<proteinExistence type="inferred from homology"/>
<dbReference type="AlphaFoldDB" id="A0A5K1JXL2"/>
<reference evidence="7" key="1">
    <citation type="submission" date="2019-10" db="EMBL/GenBank/DDBJ databases">
        <authorList>
            <person name="Nor Muhammad N."/>
        </authorList>
    </citation>
    <scope>NUCLEOTIDE SEQUENCE</scope>
</reference>
<organism evidence="7">
    <name type="scientific">Ganoderma boninense</name>
    <dbReference type="NCBI Taxonomy" id="34458"/>
    <lineage>
        <taxon>Eukaryota</taxon>
        <taxon>Fungi</taxon>
        <taxon>Dikarya</taxon>
        <taxon>Basidiomycota</taxon>
        <taxon>Agaricomycotina</taxon>
        <taxon>Agaricomycetes</taxon>
        <taxon>Polyporales</taxon>
        <taxon>Polyporaceae</taxon>
        <taxon>Ganoderma</taxon>
    </lineage>
</organism>
<dbReference type="PANTHER" id="PTHR46206">
    <property type="entry name" value="CYTOCHROME P450"/>
    <property type="match status" value="1"/>
</dbReference>
<accession>A0A5K1JXL2</accession>
<evidence type="ECO:0000256" key="4">
    <source>
        <dbReference type="ARBA" id="ARBA00023002"/>
    </source>
</evidence>
<dbReference type="InterPro" id="IPR036396">
    <property type="entry name" value="Cyt_P450_sf"/>
</dbReference>
<protein>
    <submittedName>
        <fullName evidence="7">Cytochrome P450 51</fullName>
    </submittedName>
</protein>
<evidence type="ECO:0000256" key="1">
    <source>
        <dbReference type="ARBA" id="ARBA00001971"/>
    </source>
</evidence>
<feature type="signal peptide" evidence="6">
    <location>
        <begin position="1"/>
        <end position="25"/>
    </location>
</feature>
<evidence type="ECO:0000256" key="6">
    <source>
        <dbReference type="SAM" id="SignalP"/>
    </source>
</evidence>
<keyword evidence="5" id="KW-0408">Iron</keyword>
<dbReference type="GO" id="GO:0004497">
    <property type="term" value="F:monooxygenase activity"/>
    <property type="evidence" value="ECO:0007669"/>
    <property type="project" value="InterPro"/>
</dbReference>
<keyword evidence="6" id="KW-0732">Signal</keyword>
<feature type="chain" id="PRO_5023855527" evidence="6">
    <location>
        <begin position="26"/>
        <end position="95"/>
    </location>
</feature>
<dbReference type="Gene3D" id="1.10.630.10">
    <property type="entry name" value="Cytochrome P450"/>
    <property type="match status" value="1"/>
</dbReference>
<dbReference type="SUPFAM" id="SSF48264">
    <property type="entry name" value="Cytochrome P450"/>
    <property type="match status" value="1"/>
</dbReference>
<name>A0A5K1JXL2_9APHY</name>
<sequence>MSDRDSDSVCCTLSLLLLLLLFSHWRRHSPGRFFAANELKAMLAHIVVNYDLKVAGADGAPRPPNVYFANTVLPNQKGQVMFRKRQCAVPPNAPA</sequence>
<dbReference type="GO" id="GO:0005506">
    <property type="term" value="F:iron ion binding"/>
    <property type="evidence" value="ECO:0007669"/>
    <property type="project" value="InterPro"/>
</dbReference>
<keyword evidence="4" id="KW-0560">Oxidoreductase</keyword>
<evidence type="ECO:0000256" key="3">
    <source>
        <dbReference type="ARBA" id="ARBA00022723"/>
    </source>
</evidence>
<comment type="similarity">
    <text evidence="2">Belongs to the cytochrome P450 family.</text>
</comment>
<comment type="cofactor">
    <cofactor evidence="1">
        <name>heme</name>
        <dbReference type="ChEBI" id="CHEBI:30413"/>
    </cofactor>
</comment>
<evidence type="ECO:0000256" key="2">
    <source>
        <dbReference type="ARBA" id="ARBA00010617"/>
    </source>
</evidence>
<gene>
    <name evidence="7" type="primary">G4MRP8</name>
</gene>